<sequence length="135" mass="15292">MVGDSIEGLHIQSSPFMPNIGEIVEALPCFKSLKMLIIDGDRPETSFDNIVAPLETLSMRFTPDTCHSLTSALENPTWLPTLKAVRMYQETNPLRETPRPNPEDTLEQSLQSVCAARDIQLAWTSDWQYSTYFQD</sequence>
<protein>
    <submittedName>
        <fullName evidence="1">Uncharacterized protein</fullName>
    </submittedName>
</protein>
<dbReference type="HOGENOM" id="CLU_1887084_0_0_1"/>
<keyword evidence="2" id="KW-1185">Reference proteome</keyword>
<dbReference type="EMBL" id="KN837347">
    <property type="protein sequence ID" value="KIJ27100.1"/>
    <property type="molecule type" value="Genomic_DNA"/>
</dbReference>
<evidence type="ECO:0000313" key="1">
    <source>
        <dbReference type="EMBL" id="KIJ27100.1"/>
    </source>
</evidence>
<reference evidence="1 2" key="1">
    <citation type="submission" date="2014-06" db="EMBL/GenBank/DDBJ databases">
        <title>Evolutionary Origins and Diversification of the Mycorrhizal Mutualists.</title>
        <authorList>
            <consortium name="DOE Joint Genome Institute"/>
            <consortium name="Mycorrhizal Genomics Consortium"/>
            <person name="Kohler A."/>
            <person name="Kuo A."/>
            <person name="Nagy L.G."/>
            <person name="Floudas D."/>
            <person name="Copeland A."/>
            <person name="Barry K.W."/>
            <person name="Cichocki N."/>
            <person name="Veneault-Fourrey C."/>
            <person name="LaButti K."/>
            <person name="Lindquist E.A."/>
            <person name="Lipzen A."/>
            <person name="Lundell T."/>
            <person name="Morin E."/>
            <person name="Murat C."/>
            <person name="Riley R."/>
            <person name="Ohm R."/>
            <person name="Sun H."/>
            <person name="Tunlid A."/>
            <person name="Henrissat B."/>
            <person name="Grigoriev I.V."/>
            <person name="Hibbett D.S."/>
            <person name="Martin F."/>
        </authorList>
    </citation>
    <scope>NUCLEOTIDE SEQUENCE [LARGE SCALE GENOMIC DNA]</scope>
    <source>
        <strain evidence="1 2">SS14</strain>
    </source>
</reference>
<organism evidence="1 2">
    <name type="scientific">Sphaerobolus stellatus (strain SS14)</name>
    <dbReference type="NCBI Taxonomy" id="990650"/>
    <lineage>
        <taxon>Eukaryota</taxon>
        <taxon>Fungi</taxon>
        <taxon>Dikarya</taxon>
        <taxon>Basidiomycota</taxon>
        <taxon>Agaricomycotina</taxon>
        <taxon>Agaricomycetes</taxon>
        <taxon>Phallomycetidae</taxon>
        <taxon>Geastrales</taxon>
        <taxon>Sphaerobolaceae</taxon>
        <taxon>Sphaerobolus</taxon>
    </lineage>
</organism>
<dbReference type="Proteomes" id="UP000054279">
    <property type="component" value="Unassembled WGS sequence"/>
</dbReference>
<dbReference type="AlphaFoldDB" id="A0A0C9UP60"/>
<accession>A0A0C9UP60</accession>
<name>A0A0C9UP60_SPHS4</name>
<evidence type="ECO:0000313" key="2">
    <source>
        <dbReference type="Proteomes" id="UP000054279"/>
    </source>
</evidence>
<proteinExistence type="predicted"/>
<gene>
    <name evidence="1" type="ORF">M422DRAFT_271784</name>
</gene>